<evidence type="ECO:0000313" key="2">
    <source>
        <dbReference type="EMBL" id="MBR9650613.1"/>
    </source>
</evidence>
<dbReference type="Gene3D" id="2.40.128.520">
    <property type="match status" value="1"/>
</dbReference>
<accession>A0ABS5HPT6</accession>
<dbReference type="InterPro" id="IPR019223">
    <property type="entry name" value="DUF2147"/>
</dbReference>
<dbReference type="PANTHER" id="PTHR36919">
    <property type="entry name" value="BLR1215 PROTEIN"/>
    <property type="match status" value="1"/>
</dbReference>
<evidence type="ECO:0000259" key="1">
    <source>
        <dbReference type="Pfam" id="PF09917"/>
    </source>
</evidence>
<feature type="domain" description="DUF2147" evidence="1">
    <location>
        <begin position="43"/>
        <end position="158"/>
    </location>
</feature>
<comment type="caution">
    <text evidence="2">The sequence shown here is derived from an EMBL/GenBank/DDBJ whole genome shotgun (WGS) entry which is preliminary data.</text>
</comment>
<dbReference type="Pfam" id="PF09917">
    <property type="entry name" value="DUF2147"/>
    <property type="match status" value="1"/>
</dbReference>
<dbReference type="Proteomes" id="UP001195941">
    <property type="component" value="Unassembled WGS sequence"/>
</dbReference>
<gene>
    <name evidence="2" type="ORF">IT775_05695</name>
</gene>
<evidence type="ECO:0000313" key="3">
    <source>
        <dbReference type="Proteomes" id="UP001195941"/>
    </source>
</evidence>
<name>A0ABS5HPT6_9RHOB</name>
<dbReference type="RefSeq" id="WP_212700133.1">
    <property type="nucleotide sequence ID" value="NZ_JADMKU010000004.1"/>
</dbReference>
<sequence>MIRTMALRGQRTCGHMLVWLCTALLFALLATVSVGEERQTPVGVWLHANKRIQVEIFPCDNRLCGKIVWFRWPNDAQGLPLTDLKNDDPALRSRPLLGLTVLSNLRHTGENRWTGGRIYNPDDGRSYGAQMSIQDDSTLCVRAYVIFPEWGETFIWTRVR</sequence>
<protein>
    <submittedName>
        <fullName evidence="2">DUF2147 domain-containing protein</fullName>
    </submittedName>
</protein>
<proteinExistence type="predicted"/>
<dbReference type="EMBL" id="JADMKU010000004">
    <property type="protein sequence ID" value="MBR9650613.1"/>
    <property type="molecule type" value="Genomic_DNA"/>
</dbReference>
<dbReference type="PANTHER" id="PTHR36919:SF2">
    <property type="entry name" value="BLL6627 PROTEIN"/>
    <property type="match status" value="1"/>
</dbReference>
<organism evidence="2 3">
    <name type="scientific">Thalassovita aquimarina</name>
    <dbReference type="NCBI Taxonomy" id="2785917"/>
    <lineage>
        <taxon>Bacteria</taxon>
        <taxon>Pseudomonadati</taxon>
        <taxon>Pseudomonadota</taxon>
        <taxon>Alphaproteobacteria</taxon>
        <taxon>Rhodobacterales</taxon>
        <taxon>Roseobacteraceae</taxon>
        <taxon>Thalassovita</taxon>
    </lineage>
</organism>
<keyword evidence="3" id="KW-1185">Reference proteome</keyword>
<reference evidence="2 3" key="1">
    <citation type="journal article" date="2021" name="Arch. Microbiol.">
        <title>Thalassobius aquimarinus sp. nov., isolated from the Sea of Japan seashore.</title>
        <authorList>
            <person name="Kurilenko V.V."/>
            <person name="Romanenko L.A."/>
            <person name="Chernysheva N.Y."/>
            <person name="Velansky P.V."/>
            <person name="Tekutyeva L.A."/>
            <person name="Isaeva M.P."/>
            <person name="Mikhailov V.V."/>
        </authorList>
    </citation>
    <scope>NUCLEOTIDE SEQUENCE [LARGE SCALE GENOMIC DNA]</scope>
    <source>
        <strain evidence="2 3">KMM 8518</strain>
    </source>
</reference>